<dbReference type="PROSITE" id="PS51318">
    <property type="entry name" value="TAT"/>
    <property type="match status" value="1"/>
</dbReference>
<name>A0A517SCI7_9PLAN</name>
<dbReference type="InParanoid" id="A0A517SCI7"/>
<dbReference type="RefSeq" id="WP_145029378.1">
    <property type="nucleotide sequence ID" value="NZ_CP036271.1"/>
</dbReference>
<sequence length="291" mass="32163">MSISTRRTWLQSTLAAGALAATPAVHGEVPGARKGRIRQSLVNWCYEKHFPSLDAFCQAAVDLGCVSIELIDPKHWPTLKKHGLTCAIAGSHGFKVGFNNRGEWDECIQKLRSRIDECVAFGVDRVITFTGMANGISKEVGADNCVEGLKKIVGYAEEKKVTLCLEHLNSRDDSHPMKGHPGYQGDHCDWCIDVLKRVGSPRLKLLFDIYHVQIMDGDVIRRLKQHKEYLGHIHTAGNPGRGELDENQEINYPAVMKTLIDIGYDGFVGQEFIPTRDALAGLKQAVAACDV</sequence>
<dbReference type="InterPro" id="IPR013022">
    <property type="entry name" value="Xyl_isomerase-like_TIM-brl"/>
</dbReference>
<keyword evidence="4" id="KW-1185">Reference proteome</keyword>
<dbReference type="InterPro" id="IPR036237">
    <property type="entry name" value="Xyl_isomerase-like_sf"/>
</dbReference>
<gene>
    <name evidence="3" type="primary">hyi_1</name>
    <name evidence="3" type="ORF">Pan44_18640</name>
</gene>
<feature type="domain" description="Xylose isomerase-like TIM barrel" evidence="2">
    <location>
        <begin position="79"/>
        <end position="278"/>
    </location>
</feature>
<evidence type="ECO:0000313" key="3">
    <source>
        <dbReference type="EMBL" id="QDT53840.1"/>
    </source>
</evidence>
<dbReference type="PANTHER" id="PTHR43489:SF3">
    <property type="entry name" value="XYLOSE ISOMERASE DOMAIN PROTEIN TIM BARREL"/>
    <property type="match status" value="1"/>
</dbReference>
<keyword evidence="3" id="KW-0670">Pyruvate</keyword>
<dbReference type="Proteomes" id="UP000315700">
    <property type="component" value="Chromosome"/>
</dbReference>
<dbReference type="OrthoDB" id="9786584at2"/>
<evidence type="ECO:0000313" key="4">
    <source>
        <dbReference type="Proteomes" id="UP000315700"/>
    </source>
</evidence>
<evidence type="ECO:0000259" key="2">
    <source>
        <dbReference type="Pfam" id="PF01261"/>
    </source>
</evidence>
<keyword evidence="1 3" id="KW-0413">Isomerase</keyword>
<protein>
    <submittedName>
        <fullName evidence="3">Hydroxypyruvate isomerase</fullName>
        <ecNumber evidence="3">5.3.1.22</ecNumber>
    </submittedName>
</protein>
<dbReference type="Pfam" id="PF01261">
    <property type="entry name" value="AP_endonuc_2"/>
    <property type="match status" value="1"/>
</dbReference>
<reference evidence="3 4" key="1">
    <citation type="submission" date="2019-02" db="EMBL/GenBank/DDBJ databases">
        <title>Deep-cultivation of Planctomycetes and their phenomic and genomic characterization uncovers novel biology.</title>
        <authorList>
            <person name="Wiegand S."/>
            <person name="Jogler M."/>
            <person name="Boedeker C."/>
            <person name="Pinto D."/>
            <person name="Vollmers J."/>
            <person name="Rivas-Marin E."/>
            <person name="Kohn T."/>
            <person name="Peeters S.H."/>
            <person name="Heuer A."/>
            <person name="Rast P."/>
            <person name="Oberbeckmann S."/>
            <person name="Bunk B."/>
            <person name="Jeske O."/>
            <person name="Meyerdierks A."/>
            <person name="Storesund J.E."/>
            <person name="Kallscheuer N."/>
            <person name="Luecker S."/>
            <person name="Lage O.M."/>
            <person name="Pohl T."/>
            <person name="Merkel B.J."/>
            <person name="Hornburger P."/>
            <person name="Mueller R.-W."/>
            <person name="Bruemmer F."/>
            <person name="Labrenz M."/>
            <person name="Spormann A.M."/>
            <person name="Op den Camp H."/>
            <person name="Overmann J."/>
            <person name="Amann R."/>
            <person name="Jetten M.S.M."/>
            <person name="Mascher T."/>
            <person name="Medema M.H."/>
            <person name="Devos D.P."/>
            <person name="Kaster A.-K."/>
            <person name="Ovreas L."/>
            <person name="Rohde M."/>
            <person name="Galperin M.Y."/>
            <person name="Jogler C."/>
        </authorList>
    </citation>
    <scope>NUCLEOTIDE SEQUENCE [LARGE SCALE GENOMIC DNA]</scope>
    <source>
        <strain evidence="3 4">Pan44</strain>
    </source>
</reference>
<dbReference type="InterPro" id="IPR050417">
    <property type="entry name" value="Sugar_Epim/Isomerase"/>
</dbReference>
<dbReference type="EC" id="5.3.1.22" evidence="3"/>
<evidence type="ECO:0000256" key="1">
    <source>
        <dbReference type="ARBA" id="ARBA00023235"/>
    </source>
</evidence>
<dbReference type="Gene3D" id="3.20.20.150">
    <property type="entry name" value="Divalent-metal-dependent TIM barrel enzymes"/>
    <property type="match status" value="1"/>
</dbReference>
<dbReference type="KEGG" id="ccos:Pan44_18640"/>
<dbReference type="SUPFAM" id="SSF51658">
    <property type="entry name" value="Xylose isomerase-like"/>
    <property type="match status" value="1"/>
</dbReference>
<dbReference type="InterPro" id="IPR006311">
    <property type="entry name" value="TAT_signal"/>
</dbReference>
<accession>A0A517SCI7</accession>
<proteinExistence type="predicted"/>
<dbReference type="PANTHER" id="PTHR43489">
    <property type="entry name" value="ISOMERASE"/>
    <property type="match status" value="1"/>
</dbReference>
<dbReference type="AlphaFoldDB" id="A0A517SCI7"/>
<organism evidence="3 4">
    <name type="scientific">Caulifigura coniformis</name>
    <dbReference type="NCBI Taxonomy" id="2527983"/>
    <lineage>
        <taxon>Bacteria</taxon>
        <taxon>Pseudomonadati</taxon>
        <taxon>Planctomycetota</taxon>
        <taxon>Planctomycetia</taxon>
        <taxon>Planctomycetales</taxon>
        <taxon>Planctomycetaceae</taxon>
        <taxon>Caulifigura</taxon>
    </lineage>
</organism>
<dbReference type="EMBL" id="CP036271">
    <property type="protein sequence ID" value="QDT53840.1"/>
    <property type="molecule type" value="Genomic_DNA"/>
</dbReference>
<dbReference type="GO" id="GO:0008903">
    <property type="term" value="F:hydroxypyruvate isomerase activity"/>
    <property type="evidence" value="ECO:0007669"/>
    <property type="project" value="UniProtKB-EC"/>
</dbReference>